<dbReference type="NCBIfam" id="TIGR00138">
    <property type="entry name" value="rsmG_gidB"/>
    <property type="match status" value="1"/>
</dbReference>
<protein>
    <recommendedName>
        <fullName evidence="5">Ribosomal RNA small subunit methyltransferase G</fullName>
    </recommendedName>
</protein>
<dbReference type="AlphaFoldDB" id="A0A381Z4M5"/>
<dbReference type="GO" id="GO:0005829">
    <property type="term" value="C:cytosol"/>
    <property type="evidence" value="ECO:0007669"/>
    <property type="project" value="TreeGrafter"/>
</dbReference>
<keyword evidence="2" id="KW-0698">rRNA processing</keyword>
<evidence type="ECO:0000256" key="1">
    <source>
        <dbReference type="ARBA" id="ARBA00022490"/>
    </source>
</evidence>
<keyword evidence="1" id="KW-0963">Cytoplasm</keyword>
<dbReference type="InterPro" id="IPR003682">
    <property type="entry name" value="rRNA_ssu_MeTfrase_G"/>
</dbReference>
<dbReference type="GO" id="GO:0070043">
    <property type="term" value="F:rRNA (guanine-N7-)-methyltransferase activity"/>
    <property type="evidence" value="ECO:0007669"/>
    <property type="project" value="TreeGrafter"/>
</dbReference>
<evidence type="ECO:0000313" key="4">
    <source>
        <dbReference type="EMBL" id="SVA83842.1"/>
    </source>
</evidence>
<dbReference type="PANTHER" id="PTHR31760:SF0">
    <property type="entry name" value="S-ADENOSYL-L-METHIONINE-DEPENDENT METHYLTRANSFERASES SUPERFAMILY PROTEIN"/>
    <property type="match status" value="1"/>
</dbReference>
<evidence type="ECO:0000256" key="2">
    <source>
        <dbReference type="ARBA" id="ARBA00022552"/>
    </source>
</evidence>
<proteinExistence type="inferred from homology"/>
<dbReference type="PANTHER" id="PTHR31760">
    <property type="entry name" value="S-ADENOSYL-L-METHIONINE-DEPENDENT METHYLTRANSFERASES SUPERFAMILY PROTEIN"/>
    <property type="match status" value="1"/>
</dbReference>
<sequence>MKDQLIKLLSDSPIDLHPDVLPELAAESLILYLKEWKRWNAKINLTAECQELSVIDKHIYESLQYSQAISPTGLLLDIGSGAGFPGIPIKIVRPSLEVVLIESQRKRANFLKSVIRSIGLSGIRCVHERAEDFSKFQRKYDFVTLRHVLEPKMSLQLGGKFLRSGGILVLQTSCNDSFALNFLNSLCFSIVDEIFFQRSSSAHSKILVLKRNLV</sequence>
<dbReference type="InterPro" id="IPR029063">
    <property type="entry name" value="SAM-dependent_MTases_sf"/>
</dbReference>
<dbReference type="SUPFAM" id="SSF53335">
    <property type="entry name" value="S-adenosyl-L-methionine-dependent methyltransferases"/>
    <property type="match status" value="1"/>
</dbReference>
<dbReference type="EMBL" id="UINC01019823">
    <property type="protein sequence ID" value="SVA83842.1"/>
    <property type="molecule type" value="Genomic_DNA"/>
</dbReference>
<dbReference type="CDD" id="cd02440">
    <property type="entry name" value="AdoMet_MTases"/>
    <property type="match status" value="1"/>
</dbReference>
<dbReference type="Gene3D" id="3.40.50.150">
    <property type="entry name" value="Vaccinia Virus protein VP39"/>
    <property type="match status" value="1"/>
</dbReference>
<evidence type="ECO:0008006" key="5">
    <source>
        <dbReference type="Google" id="ProtNLM"/>
    </source>
</evidence>
<name>A0A381Z4M5_9ZZZZ</name>
<evidence type="ECO:0000256" key="3">
    <source>
        <dbReference type="ARBA" id="ARBA00022679"/>
    </source>
</evidence>
<dbReference type="HAMAP" id="MF_00074">
    <property type="entry name" value="16SrRNA_methyltr_G"/>
    <property type="match status" value="1"/>
</dbReference>
<keyword evidence="3" id="KW-0808">Transferase</keyword>
<accession>A0A381Z4M5</accession>
<organism evidence="4">
    <name type="scientific">marine metagenome</name>
    <dbReference type="NCBI Taxonomy" id="408172"/>
    <lineage>
        <taxon>unclassified sequences</taxon>
        <taxon>metagenomes</taxon>
        <taxon>ecological metagenomes</taxon>
    </lineage>
</organism>
<dbReference type="Pfam" id="PF02527">
    <property type="entry name" value="GidB"/>
    <property type="match status" value="1"/>
</dbReference>
<gene>
    <name evidence="4" type="ORF">METZ01_LOCUS136696</name>
</gene>
<reference evidence="4" key="1">
    <citation type="submission" date="2018-05" db="EMBL/GenBank/DDBJ databases">
        <authorList>
            <person name="Lanie J.A."/>
            <person name="Ng W.-L."/>
            <person name="Kazmierczak K.M."/>
            <person name="Andrzejewski T.M."/>
            <person name="Davidsen T.M."/>
            <person name="Wayne K.J."/>
            <person name="Tettelin H."/>
            <person name="Glass J.I."/>
            <person name="Rusch D."/>
            <person name="Podicherti R."/>
            <person name="Tsui H.-C.T."/>
            <person name="Winkler M.E."/>
        </authorList>
    </citation>
    <scope>NUCLEOTIDE SEQUENCE</scope>
</reference>